<evidence type="ECO:0000256" key="3">
    <source>
        <dbReference type="ARBA" id="ARBA00018392"/>
    </source>
</evidence>
<protein>
    <recommendedName>
        <fullName evidence="3">Phospholipase D</fullName>
    </recommendedName>
    <alternativeName>
        <fullName evidence="5">Choline phosphatase</fullName>
    </alternativeName>
</protein>
<dbReference type="PANTHER" id="PTHR21248">
    <property type="entry name" value="CARDIOLIPIN SYNTHASE"/>
    <property type="match status" value="1"/>
</dbReference>
<evidence type="ECO:0000313" key="8">
    <source>
        <dbReference type="Proteomes" id="UP000321172"/>
    </source>
</evidence>
<dbReference type="SUPFAM" id="SSF56024">
    <property type="entry name" value="Phospholipase D/nuclease"/>
    <property type="match status" value="2"/>
</dbReference>
<dbReference type="InterPro" id="IPR025202">
    <property type="entry name" value="PLD-like_dom"/>
</dbReference>
<dbReference type="RefSeq" id="WP_147089337.1">
    <property type="nucleotide sequence ID" value="NZ_BAABJD010000001.1"/>
</dbReference>
<proteinExistence type="predicted"/>
<dbReference type="EMBL" id="CP042345">
    <property type="protein sequence ID" value="QEA15359.1"/>
    <property type="molecule type" value="Genomic_DNA"/>
</dbReference>
<accession>A0A5B8S1H4</accession>
<name>A0A5B8S1H4_9SPHN</name>
<keyword evidence="4" id="KW-0964">Secreted</keyword>
<dbReference type="InterPro" id="IPR001736">
    <property type="entry name" value="PLipase_D/transphosphatidylase"/>
</dbReference>
<dbReference type="Pfam" id="PF13091">
    <property type="entry name" value="PLDc_2"/>
    <property type="match status" value="2"/>
</dbReference>
<comment type="function">
    <text evidence="1">Could be a virulence factor.</text>
</comment>
<sequence length="376" mass="40566">MGNPPLPKDEPLVAELLVGSAAFWGRCRTDILGAQRRVLIQAMTFEGDAAGLSVAEAIGHSHAPDRRVLVDDYTRQVINDTFLALTRKPAIHAEARATAAMFGRLLRQGAGVRVTNPIGRNPLRYALRNHKKLLVIDDVAWLGGINFSDHNFAWHDMMVRVEHPGLADWLAGEFHRDWLGQGGSASAEIGGATVLSMDGADNPAGFAPLIDAFAGARQSLEVVSAYPTFPFVEAMGRAARAGAEVTLYTPRPNNKPIIRDYLLGVADAAGIRIRLTPMMTHAKAALIDGEALVVGSSNFDFVSYRANAEYVAVLRDAALIEEFREHVLFPLQAGSTAPMASDRSAFRSWGARMALGAADRAIALLSHGPRIADWAD</sequence>
<dbReference type="PROSITE" id="PS50035">
    <property type="entry name" value="PLD"/>
    <property type="match status" value="2"/>
</dbReference>
<dbReference type="KEGG" id="ngf:FRF71_03950"/>
<dbReference type="PANTHER" id="PTHR21248:SF22">
    <property type="entry name" value="PHOSPHOLIPASE D"/>
    <property type="match status" value="1"/>
</dbReference>
<feature type="domain" description="PLD phosphodiesterase" evidence="6">
    <location>
        <begin position="276"/>
        <end position="303"/>
    </location>
</feature>
<dbReference type="Gene3D" id="3.30.870.10">
    <property type="entry name" value="Endonuclease Chain A"/>
    <property type="match status" value="2"/>
</dbReference>
<dbReference type="AlphaFoldDB" id="A0A5B8S1H4"/>
<comment type="subcellular location">
    <subcellularLocation>
        <location evidence="2">Secreted</location>
    </subcellularLocation>
</comment>
<dbReference type="Proteomes" id="UP000321172">
    <property type="component" value="Chromosome"/>
</dbReference>
<dbReference type="SMART" id="SM00155">
    <property type="entry name" value="PLDc"/>
    <property type="match status" value="2"/>
</dbReference>
<reference evidence="7 8" key="1">
    <citation type="journal article" date="2013" name="J. Microbiol. Biotechnol.">
        <title>Novosphingobium ginsenosidimutans sp. nov., with the ability to convert ginsenoside.</title>
        <authorList>
            <person name="Kim J.K."/>
            <person name="He D."/>
            <person name="Liu Q.M."/>
            <person name="Park H.Y."/>
            <person name="Jung M.S."/>
            <person name="Yoon M.H."/>
            <person name="Kim S.C."/>
            <person name="Im W.T."/>
        </authorList>
    </citation>
    <scope>NUCLEOTIDE SEQUENCE [LARGE SCALE GENOMIC DNA]</scope>
    <source>
        <strain evidence="7 8">FW-6</strain>
    </source>
</reference>
<dbReference type="GO" id="GO:0005576">
    <property type="term" value="C:extracellular region"/>
    <property type="evidence" value="ECO:0007669"/>
    <property type="project" value="UniProtKB-SubCell"/>
</dbReference>
<dbReference type="GO" id="GO:0030572">
    <property type="term" value="F:phosphatidyltransferase activity"/>
    <property type="evidence" value="ECO:0007669"/>
    <property type="project" value="UniProtKB-ARBA"/>
</dbReference>
<evidence type="ECO:0000259" key="6">
    <source>
        <dbReference type="PROSITE" id="PS50035"/>
    </source>
</evidence>
<organism evidence="7 8">
    <name type="scientific">Novosphingobium ginsenosidimutans</name>
    <dbReference type="NCBI Taxonomy" id="1176536"/>
    <lineage>
        <taxon>Bacteria</taxon>
        <taxon>Pseudomonadati</taxon>
        <taxon>Pseudomonadota</taxon>
        <taxon>Alphaproteobacteria</taxon>
        <taxon>Sphingomonadales</taxon>
        <taxon>Sphingomonadaceae</taxon>
        <taxon>Novosphingobium</taxon>
    </lineage>
</organism>
<evidence type="ECO:0000256" key="4">
    <source>
        <dbReference type="ARBA" id="ARBA00022525"/>
    </source>
</evidence>
<gene>
    <name evidence="7" type="ORF">FRF71_03950</name>
</gene>
<feature type="domain" description="PLD phosphodiesterase" evidence="6">
    <location>
        <begin position="125"/>
        <end position="151"/>
    </location>
</feature>
<dbReference type="GO" id="GO:0032049">
    <property type="term" value="P:cardiolipin biosynthetic process"/>
    <property type="evidence" value="ECO:0007669"/>
    <property type="project" value="UniProtKB-ARBA"/>
</dbReference>
<evidence type="ECO:0000256" key="5">
    <source>
        <dbReference type="ARBA" id="ARBA00029594"/>
    </source>
</evidence>
<keyword evidence="8" id="KW-1185">Reference proteome</keyword>
<evidence type="ECO:0000313" key="7">
    <source>
        <dbReference type="EMBL" id="QEA15359.1"/>
    </source>
</evidence>
<evidence type="ECO:0000256" key="1">
    <source>
        <dbReference type="ARBA" id="ARBA00003145"/>
    </source>
</evidence>
<evidence type="ECO:0000256" key="2">
    <source>
        <dbReference type="ARBA" id="ARBA00004613"/>
    </source>
</evidence>
<dbReference type="OrthoDB" id="9814092at2"/>